<dbReference type="EMBL" id="JBHMEZ010000011">
    <property type="protein sequence ID" value="MFB9053295.1"/>
    <property type="molecule type" value="Genomic_DNA"/>
</dbReference>
<evidence type="ECO:0000313" key="4">
    <source>
        <dbReference type="Proteomes" id="UP001589605"/>
    </source>
</evidence>
<feature type="chain" id="PRO_5046044026" evidence="1">
    <location>
        <begin position="19"/>
        <end position="131"/>
    </location>
</feature>
<reference evidence="3 4" key="1">
    <citation type="submission" date="2024-09" db="EMBL/GenBank/DDBJ databases">
        <authorList>
            <person name="Sun Q."/>
            <person name="Mori K."/>
        </authorList>
    </citation>
    <scope>NUCLEOTIDE SEQUENCE [LARGE SCALE GENOMIC DNA]</scope>
    <source>
        <strain evidence="3 4">CECT 8286</strain>
    </source>
</reference>
<dbReference type="Pfam" id="PF05036">
    <property type="entry name" value="SPOR"/>
    <property type="match status" value="1"/>
</dbReference>
<proteinExistence type="predicted"/>
<evidence type="ECO:0000256" key="1">
    <source>
        <dbReference type="SAM" id="SignalP"/>
    </source>
</evidence>
<evidence type="ECO:0000313" key="3">
    <source>
        <dbReference type="EMBL" id="MFB9053295.1"/>
    </source>
</evidence>
<name>A0ABV5F1H3_9FLAO</name>
<dbReference type="SUPFAM" id="SSF110997">
    <property type="entry name" value="Sporulation related repeat"/>
    <property type="match status" value="1"/>
</dbReference>
<accession>A0ABV5F1H3</accession>
<sequence>MKLLNIKLITLTGLSVFALSTKTFSQESSIVINQDEKITKLLDIKKEMNKDENATDRYKIQIYSGNRADAEGTLSAYKNAFDQWESTLVYETPNYKIWIGSYRTRLEADRALKEIKQKYPNGFIFKPKAKN</sequence>
<dbReference type="InterPro" id="IPR007730">
    <property type="entry name" value="SPOR-like_dom"/>
</dbReference>
<keyword evidence="4" id="KW-1185">Reference proteome</keyword>
<gene>
    <name evidence="3" type="ORF">ACFFVB_09415</name>
</gene>
<keyword evidence="1" id="KW-0732">Signal</keyword>
<evidence type="ECO:0000259" key="2">
    <source>
        <dbReference type="Pfam" id="PF05036"/>
    </source>
</evidence>
<dbReference type="Proteomes" id="UP001589605">
    <property type="component" value="Unassembled WGS sequence"/>
</dbReference>
<comment type="caution">
    <text evidence="3">The sequence shown here is derived from an EMBL/GenBank/DDBJ whole genome shotgun (WGS) entry which is preliminary data.</text>
</comment>
<dbReference type="InterPro" id="IPR036680">
    <property type="entry name" value="SPOR-like_sf"/>
</dbReference>
<feature type="domain" description="SPOR" evidence="2">
    <location>
        <begin position="55"/>
        <end position="125"/>
    </location>
</feature>
<feature type="signal peptide" evidence="1">
    <location>
        <begin position="1"/>
        <end position="18"/>
    </location>
</feature>
<organism evidence="3 4">
    <name type="scientific">Formosa undariae</name>
    <dbReference type="NCBI Taxonomy" id="1325436"/>
    <lineage>
        <taxon>Bacteria</taxon>
        <taxon>Pseudomonadati</taxon>
        <taxon>Bacteroidota</taxon>
        <taxon>Flavobacteriia</taxon>
        <taxon>Flavobacteriales</taxon>
        <taxon>Flavobacteriaceae</taxon>
        <taxon>Formosa</taxon>
    </lineage>
</organism>
<protein>
    <submittedName>
        <fullName evidence="3">SPOR domain-containing protein</fullName>
    </submittedName>
</protein>
<dbReference type="Gene3D" id="3.30.70.1070">
    <property type="entry name" value="Sporulation related repeat"/>
    <property type="match status" value="1"/>
</dbReference>
<dbReference type="RefSeq" id="WP_382382470.1">
    <property type="nucleotide sequence ID" value="NZ_JBHMEZ010000011.1"/>
</dbReference>